<feature type="chain" id="PRO_5030794576" description="PNPLA domain-containing protein" evidence="1">
    <location>
        <begin position="27"/>
        <end position="294"/>
    </location>
</feature>
<evidence type="ECO:0000256" key="1">
    <source>
        <dbReference type="SAM" id="SignalP"/>
    </source>
</evidence>
<name>A0A7S1U6E8_9STRA</name>
<protein>
    <recommendedName>
        <fullName evidence="3">PNPLA domain-containing protein</fullName>
    </recommendedName>
</protein>
<organism evidence="2">
    <name type="scientific">Phaeomonas parva</name>
    <dbReference type="NCBI Taxonomy" id="124430"/>
    <lineage>
        <taxon>Eukaryota</taxon>
        <taxon>Sar</taxon>
        <taxon>Stramenopiles</taxon>
        <taxon>Ochrophyta</taxon>
        <taxon>Pinguiophyceae</taxon>
        <taxon>Pinguiochrysidales</taxon>
        <taxon>Pinguiochrysidaceae</taxon>
        <taxon>Phaeomonas</taxon>
    </lineage>
</organism>
<proteinExistence type="predicted"/>
<dbReference type="AlphaFoldDB" id="A0A7S1U6E8"/>
<dbReference type="EMBL" id="HBGJ01023678">
    <property type="protein sequence ID" value="CAD9256797.1"/>
    <property type="molecule type" value="Transcribed_RNA"/>
</dbReference>
<gene>
    <name evidence="2" type="ORF">PPAR1163_LOCUS15168</name>
</gene>
<keyword evidence="1" id="KW-0732">Signal</keyword>
<accession>A0A7S1U6E8</accession>
<evidence type="ECO:0008006" key="3">
    <source>
        <dbReference type="Google" id="ProtNLM"/>
    </source>
</evidence>
<reference evidence="2" key="1">
    <citation type="submission" date="2021-01" db="EMBL/GenBank/DDBJ databases">
        <authorList>
            <person name="Corre E."/>
            <person name="Pelletier E."/>
            <person name="Niang G."/>
            <person name="Scheremetjew M."/>
            <person name="Finn R."/>
            <person name="Kale V."/>
            <person name="Holt S."/>
            <person name="Cochrane G."/>
            <person name="Meng A."/>
            <person name="Brown T."/>
            <person name="Cohen L."/>
        </authorList>
    </citation>
    <scope>NUCLEOTIDE SEQUENCE</scope>
    <source>
        <strain evidence="2">CCMP2877</strain>
    </source>
</reference>
<feature type="signal peptide" evidence="1">
    <location>
        <begin position="1"/>
        <end position="26"/>
    </location>
</feature>
<sequence length="294" mass="33407">MDGLLMPAAAMALPLLFACLWRRVRAAGKRKASRLNPNFRKGPDGKWHLFLRGTGGLYHYMFGVLARLEEVSDAAFLRDHVILHTVSGSAFATGAWLSDQASVPHIYGVWCRRFEHLLGRRRFPLLYRLIEAHAEDYARAAPPANQKIYVSRGCHSVGVFAQTREQYNKLLVASAYYPFLTGCDLHSAVPAHAEGYMDGSLSCTRHCPEREYWFDIVAYLDYRSVTVLSRAYWKICGFFVARAAHLYERGYRDAELVLPVLRDAGFVLNETKSAFRLRPLDEDEDESVMNPLNL</sequence>
<evidence type="ECO:0000313" key="2">
    <source>
        <dbReference type="EMBL" id="CAD9256797.1"/>
    </source>
</evidence>